<keyword evidence="2" id="KW-1185">Reference proteome</keyword>
<dbReference type="EMBL" id="JXTB01000092">
    <property type="protein sequence ID" value="PON64916.1"/>
    <property type="molecule type" value="Genomic_DNA"/>
</dbReference>
<reference evidence="2" key="1">
    <citation type="submission" date="2016-06" db="EMBL/GenBank/DDBJ databases">
        <title>Parallel loss of symbiosis genes in relatives of nitrogen-fixing non-legume Parasponia.</title>
        <authorList>
            <person name="Van Velzen R."/>
            <person name="Holmer R."/>
            <person name="Bu F."/>
            <person name="Rutten L."/>
            <person name="Van Zeijl A."/>
            <person name="Liu W."/>
            <person name="Santuari L."/>
            <person name="Cao Q."/>
            <person name="Sharma T."/>
            <person name="Shen D."/>
            <person name="Roswanjaya Y."/>
            <person name="Wardhani T."/>
            <person name="Kalhor M.S."/>
            <person name="Jansen J."/>
            <person name="Van den Hoogen J."/>
            <person name="Gungor B."/>
            <person name="Hartog M."/>
            <person name="Hontelez J."/>
            <person name="Verver J."/>
            <person name="Yang W.-C."/>
            <person name="Schijlen E."/>
            <person name="Repin R."/>
            <person name="Schilthuizen M."/>
            <person name="Schranz E."/>
            <person name="Heidstra R."/>
            <person name="Miyata K."/>
            <person name="Fedorova E."/>
            <person name="Kohlen W."/>
            <person name="Bisseling T."/>
            <person name="Smit S."/>
            <person name="Geurts R."/>
        </authorList>
    </citation>
    <scope>NUCLEOTIDE SEQUENCE [LARGE SCALE GENOMIC DNA]</scope>
    <source>
        <strain evidence="2">cv. WU1-14</strain>
    </source>
</reference>
<name>A0A2P5CVB9_PARAD</name>
<evidence type="ECO:0008006" key="3">
    <source>
        <dbReference type="Google" id="ProtNLM"/>
    </source>
</evidence>
<evidence type="ECO:0000313" key="1">
    <source>
        <dbReference type="EMBL" id="PON64916.1"/>
    </source>
</evidence>
<dbReference type="Pfam" id="PF14223">
    <property type="entry name" value="Retrotran_gag_2"/>
    <property type="match status" value="1"/>
</dbReference>
<sequence length="100" mass="11799">MRETSVSKLWKALENKYMKNSNENQLYLKKRLFCHIDTFNHLIADLLNLDETLKDRDKAMLLIGSIPGKLDHLCITLLHVKEKLFFDEVIAALYKHKNQK</sequence>
<dbReference type="OrthoDB" id="1434153at2759"/>
<proteinExistence type="predicted"/>
<accession>A0A2P5CVB9</accession>
<dbReference type="Proteomes" id="UP000237105">
    <property type="component" value="Unassembled WGS sequence"/>
</dbReference>
<dbReference type="AlphaFoldDB" id="A0A2P5CVB9"/>
<evidence type="ECO:0000313" key="2">
    <source>
        <dbReference type="Proteomes" id="UP000237105"/>
    </source>
</evidence>
<gene>
    <name evidence="1" type="ORF">PanWU01x14_120930</name>
</gene>
<protein>
    <recommendedName>
        <fullName evidence="3">Retrovirus-related Pol polyprotein from transposon TNT 1-94</fullName>
    </recommendedName>
</protein>
<comment type="caution">
    <text evidence="1">The sequence shown here is derived from an EMBL/GenBank/DDBJ whole genome shotgun (WGS) entry which is preliminary data.</text>
</comment>
<organism evidence="1 2">
    <name type="scientific">Parasponia andersonii</name>
    <name type="common">Sponia andersonii</name>
    <dbReference type="NCBI Taxonomy" id="3476"/>
    <lineage>
        <taxon>Eukaryota</taxon>
        <taxon>Viridiplantae</taxon>
        <taxon>Streptophyta</taxon>
        <taxon>Embryophyta</taxon>
        <taxon>Tracheophyta</taxon>
        <taxon>Spermatophyta</taxon>
        <taxon>Magnoliopsida</taxon>
        <taxon>eudicotyledons</taxon>
        <taxon>Gunneridae</taxon>
        <taxon>Pentapetalae</taxon>
        <taxon>rosids</taxon>
        <taxon>fabids</taxon>
        <taxon>Rosales</taxon>
        <taxon>Cannabaceae</taxon>
        <taxon>Parasponia</taxon>
    </lineage>
</organism>